<feature type="compositionally biased region" description="Polar residues" evidence="6">
    <location>
        <begin position="353"/>
        <end position="370"/>
    </location>
</feature>
<feature type="region of interest" description="Disordered" evidence="6">
    <location>
        <begin position="637"/>
        <end position="680"/>
    </location>
</feature>
<feature type="compositionally biased region" description="Low complexity" evidence="6">
    <location>
        <begin position="1577"/>
        <end position="1590"/>
    </location>
</feature>
<dbReference type="STRING" id="1676925.ENSPKIP00000015930"/>
<protein>
    <submittedName>
        <fullName evidence="7">A-kinase anchoring protein 6</fullName>
    </submittedName>
</protein>
<evidence type="ECO:0000256" key="4">
    <source>
        <dbReference type="ARBA" id="ARBA00023136"/>
    </source>
</evidence>
<accession>A0A3B3RDC5</accession>
<dbReference type="CDD" id="cd00176">
    <property type="entry name" value="SPEC"/>
    <property type="match status" value="1"/>
</dbReference>
<evidence type="ECO:0000313" key="7">
    <source>
        <dbReference type="Ensembl" id="ENSPKIP00000015930.1"/>
    </source>
</evidence>
<feature type="region of interest" description="Disordered" evidence="6">
    <location>
        <begin position="2168"/>
        <end position="2268"/>
    </location>
</feature>
<feature type="region of interest" description="Disordered" evidence="6">
    <location>
        <begin position="1557"/>
        <end position="1590"/>
    </location>
</feature>
<dbReference type="PANTHER" id="PTHR14514:SF2">
    <property type="entry name" value="A-KINASE ANCHOR PROTEIN 6"/>
    <property type="match status" value="1"/>
</dbReference>
<keyword evidence="8" id="KW-1185">Reference proteome</keyword>
<keyword evidence="3" id="KW-0677">Repeat</keyword>
<feature type="region of interest" description="Disordered" evidence="6">
    <location>
        <begin position="1397"/>
        <end position="1459"/>
    </location>
</feature>
<dbReference type="Gene3D" id="1.20.58.60">
    <property type="match status" value="2"/>
</dbReference>
<feature type="compositionally biased region" description="Polar residues" evidence="6">
    <location>
        <begin position="2234"/>
        <end position="2245"/>
    </location>
</feature>
<feature type="compositionally biased region" description="Basic and acidic residues" evidence="6">
    <location>
        <begin position="95"/>
        <end position="111"/>
    </location>
</feature>
<organism evidence="7 8">
    <name type="scientific">Paramormyrops kingsleyae</name>
    <dbReference type="NCBI Taxonomy" id="1676925"/>
    <lineage>
        <taxon>Eukaryota</taxon>
        <taxon>Metazoa</taxon>
        <taxon>Chordata</taxon>
        <taxon>Craniata</taxon>
        <taxon>Vertebrata</taxon>
        <taxon>Euteleostomi</taxon>
        <taxon>Actinopterygii</taxon>
        <taxon>Neopterygii</taxon>
        <taxon>Teleostei</taxon>
        <taxon>Osteoglossocephala</taxon>
        <taxon>Osteoglossomorpha</taxon>
        <taxon>Osteoglossiformes</taxon>
        <taxon>Mormyridae</taxon>
        <taxon>Paramormyrops</taxon>
    </lineage>
</organism>
<dbReference type="SUPFAM" id="SSF46966">
    <property type="entry name" value="Spectrin repeat"/>
    <property type="match status" value="3"/>
</dbReference>
<reference evidence="7" key="2">
    <citation type="submission" date="2025-09" db="UniProtKB">
        <authorList>
            <consortium name="Ensembl"/>
        </authorList>
    </citation>
    <scope>IDENTIFICATION</scope>
</reference>
<comment type="subcellular location">
    <subcellularLocation>
        <location evidence="1">Nucleus membrane</location>
    </subcellularLocation>
</comment>
<feature type="compositionally biased region" description="Basic and acidic residues" evidence="6">
    <location>
        <begin position="1397"/>
        <end position="1407"/>
    </location>
</feature>
<evidence type="ECO:0000256" key="5">
    <source>
        <dbReference type="ARBA" id="ARBA00023242"/>
    </source>
</evidence>
<name>A0A3B3RDC5_9TELE</name>
<evidence type="ECO:0000256" key="6">
    <source>
        <dbReference type="SAM" id="MobiDB-lite"/>
    </source>
</evidence>
<keyword evidence="2" id="KW-0597">Phosphoprotein</keyword>
<evidence type="ECO:0000256" key="3">
    <source>
        <dbReference type="ARBA" id="ARBA00022737"/>
    </source>
</evidence>
<dbReference type="PANTHER" id="PTHR14514">
    <property type="entry name" value="PKA ANCHORING PROTEIN"/>
    <property type="match status" value="1"/>
</dbReference>
<feature type="region of interest" description="Disordered" evidence="6">
    <location>
        <begin position="347"/>
        <end position="370"/>
    </location>
</feature>
<feature type="compositionally biased region" description="Polar residues" evidence="6">
    <location>
        <begin position="426"/>
        <end position="441"/>
    </location>
</feature>
<feature type="region of interest" description="Disordered" evidence="6">
    <location>
        <begin position="488"/>
        <end position="584"/>
    </location>
</feature>
<dbReference type="GO" id="GO:0031965">
    <property type="term" value="C:nuclear membrane"/>
    <property type="evidence" value="ECO:0007669"/>
    <property type="project" value="UniProtKB-SubCell"/>
</dbReference>
<proteinExistence type="predicted"/>
<feature type="compositionally biased region" description="Low complexity" evidence="6">
    <location>
        <begin position="2220"/>
        <end position="2233"/>
    </location>
</feature>
<dbReference type="Proteomes" id="UP000261540">
    <property type="component" value="Unplaced"/>
</dbReference>
<reference evidence="7" key="1">
    <citation type="submission" date="2025-08" db="UniProtKB">
        <authorList>
            <consortium name="Ensembl"/>
        </authorList>
    </citation>
    <scope>IDENTIFICATION</scope>
</reference>
<dbReference type="SMART" id="SM00150">
    <property type="entry name" value="SPEC"/>
    <property type="match status" value="3"/>
</dbReference>
<feature type="region of interest" description="Disordered" evidence="6">
    <location>
        <begin position="422"/>
        <end position="444"/>
    </location>
</feature>
<evidence type="ECO:0000313" key="8">
    <source>
        <dbReference type="Proteomes" id="UP000261540"/>
    </source>
</evidence>
<dbReference type="GeneTree" id="ENSGT00810000125473"/>
<feature type="compositionally biased region" description="Polar residues" evidence="6">
    <location>
        <begin position="488"/>
        <end position="505"/>
    </location>
</feature>
<feature type="region of interest" description="Disordered" evidence="6">
    <location>
        <begin position="95"/>
        <end position="120"/>
    </location>
</feature>
<dbReference type="InterPro" id="IPR018159">
    <property type="entry name" value="Spectrin/alpha-actinin"/>
</dbReference>
<dbReference type="Ensembl" id="ENSPKIT00000040409.1">
    <property type="protein sequence ID" value="ENSPKIP00000015930.1"/>
    <property type="gene ID" value="ENSPKIG00000002444.1"/>
</dbReference>
<dbReference type="InterPro" id="IPR002017">
    <property type="entry name" value="Spectrin_repeat"/>
</dbReference>
<evidence type="ECO:0000256" key="1">
    <source>
        <dbReference type="ARBA" id="ARBA00004126"/>
    </source>
</evidence>
<sequence length="2268" mass="252695">MPFYSPTSTLWISGALVALSQLLGSPFFIIGIKSPPRTPLSSSELHCADREGPSPRISLLFTMSIAVSPMATEATSPMITSVTPTVDPSRKVELEDLGKGDSDGTAKEQDPIQRYQKPPPLHTGADWKVVLHLPEIEAWLRGTTERVRNLTCSVHQDTLNKHVDVHLVQLKDICEDISDHVEQIHALLETEFSLKLFSYSVNIIVDIRTVQLLWHQLRVSVLVLKERLLQGLQDSNGNYTRQTDILQAFSQDHDEARLDALTEVDDSGQLTIKCSQDYFSLDCGITAFELDDYSPAEEAECQIRGLKSHHCFPSLESDFPGLIQSVGLLTVTAEHLSSVIGSPIDPQLRCEDNSASQPTDTIPTSSTMNRNALQCENTLSKRHLQDSFNCNEMSPTQPSLPKKATYPEGLSRDDTETILKRAPHPSSLQFQADMSRSTPSLLGQPDRSKFWLELTTIYPNSVRHSCDNLRTMNSRNWKPSRQASLQNLQVSGSDPALQRSSSESGEASDLEHPASHKLSLDPQENCLVDTPQNNNSPNKNPPDTDSCDNTASPLTICDPTQKISSPAIPEKKQPPTTSRPLKEESWYGSDEYLALPSQLKKTEILALKLETIAKALPQRPIEEQIQDVDDWELSDVHSEWESSTPPQAGHRYEKAFPSGHFSPTSSSDIAPSLDESIESGPLSDLLSEDEVYWHAGECKRTEKPAWSPAVEEHCRHHQDLIKQLLEDIQHQENYKDIWNKIEGFVSKLDEFIKWLREALETTENWLPPKADTTSLKLYLETHLSFKLNVDRHCSLKDGVLEEGKQLLEVIISHKSDLRDTLQTIAHQWQQLQRQIRRQHSWILRAMDGIKAQMLASQASQEVGIGAASPQKEVHGCQDEAQRAALDQMSLKLNSQLYCADTKRRKEFVYMSKFNSSESNSLSDFELEYQDLWDWLTDMESTVTDSHELMMSVEQRQHLYKGNIVEIGVWDPRKSQLLDQVQSLHKSGVQLPADFDERVSALTQKWNRLEATLAELVKPPSSGSPAQLSPALLSPETTGMLRQLETRIKELKGWLRNAELLIFNSCLRQELQDDKQLQYFKSLCSEVRGRRRGVASVLRLCQRLLEEQEPAEAESERQALQLLMVNLERRWEAIVMQTLQWQTHLQRALGTEQVPGNIIEPAFMHLHGTVEDSWEWDEMDISNDLISVDGEPQNHDNHQCHNSTLSRNSTGNNFEVSELNQNNQQNGVLSQNIDLEPLSSHSNIYHVYSLHSVELYNQPQYTLQKKAPTDLSNKQPLTKSISKDSSFSSAESIPELFGGILCRKQGGDSLYVHSARRSESESGIMSEGDTETTANSENCLLSQVEDSQGSLLLTPPKRGHSPSHSQVYEDDDINRILECAKKCVLYEDCDRSLLESKNKSEAVKKEIDESAQTRGKQGKNPEGILTMGQESEAEELDPIAFRTSPSDEKGTTRGKCREGFASVSPGSSLDSLFVAGDLFLSSKDTLHRSTSLESWLAPCKSAEEIGSQHSSGDLGLAAGSTGELSKRTLELLKRLENIQTPLIQKMTRSISDITLQTSSLRFPGPGQPSVRLGSSINESSAPSLTELSTTEESSVASEDIAVQRNCLVDLNDPICKQLRFQPIPDETDASISMVVNVSCTSACTDDEDDSDLLSSSTLTLTDEELGIKDDEDSSIASDEEYIEGSFALGLGYIKNELQNWIKPRSQSKEKNELDLGDELQCGTLTREKVPSTLGANRRRFLSRSALKLFESNAHEKNISLQQQDADAQKREVTRNYMRQFADDMENGNVENSQVKKKDEDDEFLREERSLFTKSGESFKDCYALNSAISDTTVVATKTELCDLVSSQAKESVLEGQLSGEIPCYSSGEVSVHKSSVEGCTGSHQCATAVLHENHPEENHVSFPKDTCESHQLATALPCCSHLPPSPEEEKTEDVHNFVMEIIDMTAVALKNKETQADQEGPCPTPVAQIRDKVLEHSHRSIQLRKGDFYSYLSLSSHDSDCGEVNTCMEDKSSSPPLPKLRETLEIHDKELLFEACTEEVYLGPPLCYSMCMSQKVEKKFPSSRDCSSPHTEKAQALPSACPEYQKAPVISPGSTAGSLLEYHNEAAYLNPLPCETLIDTVECFADTKMLESNISPVMTKIRVSCSSTNPLKEDGSLYINPKINCPQIRKCDRDEKGPASLQMKQKNARKGCSSHPETKSTHKQMPKPEQPLAEDGGGPPGRSAASALSISSASQHQTSTNTAQKNKTSRPLAKRGSEYLVPPITKPQL</sequence>
<feature type="compositionally biased region" description="Basic and acidic residues" evidence="6">
    <location>
        <begin position="1444"/>
        <end position="1457"/>
    </location>
</feature>
<feature type="region of interest" description="Disordered" evidence="6">
    <location>
        <begin position="1314"/>
        <end position="1334"/>
    </location>
</feature>
<dbReference type="Pfam" id="PF00435">
    <property type="entry name" value="Spectrin"/>
    <property type="match status" value="1"/>
</dbReference>
<keyword evidence="5" id="KW-0539">Nucleus</keyword>
<keyword evidence="4" id="KW-0472">Membrane</keyword>
<evidence type="ECO:0000256" key="2">
    <source>
        <dbReference type="ARBA" id="ARBA00022553"/>
    </source>
</evidence>